<dbReference type="Proteomes" id="UP001501725">
    <property type="component" value="Unassembled WGS sequence"/>
</dbReference>
<proteinExistence type="predicted"/>
<evidence type="ECO:0000313" key="2">
    <source>
        <dbReference type="Proteomes" id="UP001501725"/>
    </source>
</evidence>
<dbReference type="EMBL" id="BAABGY010000008">
    <property type="protein sequence ID" value="GAA4335003.1"/>
    <property type="molecule type" value="Genomic_DNA"/>
</dbReference>
<comment type="caution">
    <text evidence="1">The sequence shown here is derived from an EMBL/GenBank/DDBJ whole genome shotgun (WGS) entry which is preliminary data.</text>
</comment>
<name>A0ABP8H6T0_9BACT</name>
<gene>
    <name evidence="1" type="ORF">GCM10023184_29500</name>
</gene>
<keyword evidence="2" id="KW-1185">Reference proteome</keyword>
<reference evidence="2" key="1">
    <citation type="journal article" date="2019" name="Int. J. Syst. Evol. Microbiol.">
        <title>The Global Catalogue of Microorganisms (GCM) 10K type strain sequencing project: providing services to taxonomists for standard genome sequencing and annotation.</title>
        <authorList>
            <consortium name="The Broad Institute Genomics Platform"/>
            <consortium name="The Broad Institute Genome Sequencing Center for Infectious Disease"/>
            <person name="Wu L."/>
            <person name="Ma J."/>
        </authorList>
    </citation>
    <scope>NUCLEOTIDE SEQUENCE [LARGE SCALE GENOMIC DNA]</scope>
    <source>
        <strain evidence="2">JCM 17919</strain>
    </source>
</reference>
<dbReference type="RefSeq" id="WP_345256519.1">
    <property type="nucleotide sequence ID" value="NZ_BAABGY010000008.1"/>
</dbReference>
<sequence>MIKHFATTLPMDTYNRDLEEAASVLRAEPEEVLSIKIRPIKEQNGQYVNEYVYGSENGEFLEYLSSLQGYKVESNYSSAIVENATGQKVLFSIHESGPEFFLLAVQFMEHMNTISDFVEYYFKAFIRKNDELTKEYGRPKYGDVSLEVRTYNNGADVEAIVKISQADNVDWKQLRKTIKAMGKYKKK</sequence>
<protein>
    <submittedName>
        <fullName evidence="1">Uncharacterized protein</fullName>
    </submittedName>
</protein>
<evidence type="ECO:0000313" key="1">
    <source>
        <dbReference type="EMBL" id="GAA4335003.1"/>
    </source>
</evidence>
<accession>A0ABP8H6T0</accession>
<organism evidence="1 2">
    <name type="scientific">Flaviaesturariibacter amylovorans</name>
    <dbReference type="NCBI Taxonomy" id="1084520"/>
    <lineage>
        <taxon>Bacteria</taxon>
        <taxon>Pseudomonadati</taxon>
        <taxon>Bacteroidota</taxon>
        <taxon>Chitinophagia</taxon>
        <taxon>Chitinophagales</taxon>
        <taxon>Chitinophagaceae</taxon>
        <taxon>Flaviaestuariibacter</taxon>
    </lineage>
</organism>